<evidence type="ECO:0000256" key="5">
    <source>
        <dbReference type="ARBA" id="ARBA00023242"/>
    </source>
</evidence>
<keyword evidence="9" id="KW-1185">Reference proteome</keyword>
<dbReference type="GO" id="GO:0000776">
    <property type="term" value="C:kinetochore"/>
    <property type="evidence" value="ECO:0007669"/>
    <property type="project" value="UniProtKB-KW"/>
</dbReference>
<keyword evidence="4" id="KW-0995">Kinetochore</keyword>
<evidence type="ECO:0000313" key="8">
    <source>
        <dbReference type="EMBL" id="SPO03368.1"/>
    </source>
</evidence>
<dbReference type="InterPro" id="IPR009072">
    <property type="entry name" value="Histone-fold"/>
</dbReference>
<dbReference type="Proteomes" id="UP001187682">
    <property type="component" value="Unassembled WGS sequence"/>
</dbReference>
<dbReference type="InterPro" id="IPR052484">
    <property type="entry name" value="CENP-W/WIP1"/>
</dbReference>
<evidence type="ECO:0000256" key="7">
    <source>
        <dbReference type="ARBA" id="ARBA00038432"/>
    </source>
</evidence>
<comment type="subcellular location">
    <subcellularLocation>
        <location evidence="2">Chromosome</location>
        <location evidence="2">Centromere</location>
        <location evidence="2">Kinetochore</location>
    </subcellularLocation>
    <subcellularLocation>
        <location evidence="1">Nucleus</location>
    </subcellularLocation>
</comment>
<reference evidence="8" key="1">
    <citation type="submission" date="2018-03" db="EMBL/GenBank/DDBJ databases">
        <authorList>
            <person name="Guldener U."/>
        </authorList>
    </citation>
    <scope>NUCLEOTIDE SEQUENCE</scope>
</reference>
<dbReference type="EMBL" id="ONZQ02000008">
    <property type="protein sequence ID" value="SPO03368.1"/>
    <property type="molecule type" value="Genomic_DNA"/>
</dbReference>
<gene>
    <name evidence="8" type="ORF">DNG_06051</name>
</gene>
<dbReference type="Gene3D" id="1.10.20.10">
    <property type="entry name" value="Histone, subunit A"/>
    <property type="match status" value="2"/>
</dbReference>
<dbReference type="PANTHER" id="PTHR34832">
    <property type="entry name" value="CENTROMERE PROTEIN W"/>
    <property type="match status" value="1"/>
</dbReference>
<dbReference type="GO" id="GO:0046982">
    <property type="term" value="F:protein heterodimerization activity"/>
    <property type="evidence" value="ECO:0007669"/>
    <property type="project" value="InterPro"/>
</dbReference>
<protein>
    <recommendedName>
        <fullName evidence="10">Transcription factor CBF/NF-Y/archaeal histone domain-containing protein</fullName>
    </recommendedName>
</protein>
<dbReference type="PANTHER" id="PTHR34832:SF1">
    <property type="entry name" value="CENTROMERE PROTEIN W"/>
    <property type="match status" value="1"/>
</dbReference>
<keyword evidence="3" id="KW-0158">Chromosome</keyword>
<comment type="caution">
    <text evidence="8">The sequence shown here is derived from an EMBL/GenBank/DDBJ whole genome shotgun (WGS) entry which is preliminary data.</text>
</comment>
<accession>A0AAE8N1I8</accession>
<proteinExistence type="inferred from homology"/>
<evidence type="ECO:0000313" key="9">
    <source>
        <dbReference type="Proteomes" id="UP001187682"/>
    </source>
</evidence>
<sequence>MAPGQKSYPRATVKKIVKAHSNLNISKNADILIFLDYALFMQTYESRLRSSEGVYILVGSVWLTFRLRLVKEAAIEAKKSGERGLTPQSVKKATPDALAKFNG</sequence>
<keyword evidence="5" id="KW-0539">Nucleus</keyword>
<dbReference type="GO" id="GO:0051382">
    <property type="term" value="P:kinetochore assembly"/>
    <property type="evidence" value="ECO:0007669"/>
    <property type="project" value="TreeGrafter"/>
</dbReference>
<dbReference type="GO" id="GO:0007059">
    <property type="term" value="P:chromosome segregation"/>
    <property type="evidence" value="ECO:0007669"/>
    <property type="project" value="TreeGrafter"/>
</dbReference>
<evidence type="ECO:0000256" key="3">
    <source>
        <dbReference type="ARBA" id="ARBA00022454"/>
    </source>
</evidence>
<evidence type="ECO:0000256" key="4">
    <source>
        <dbReference type="ARBA" id="ARBA00022838"/>
    </source>
</evidence>
<dbReference type="GO" id="GO:0005654">
    <property type="term" value="C:nucleoplasm"/>
    <property type="evidence" value="ECO:0007669"/>
    <property type="project" value="TreeGrafter"/>
</dbReference>
<evidence type="ECO:0000256" key="6">
    <source>
        <dbReference type="ARBA" id="ARBA00023328"/>
    </source>
</evidence>
<evidence type="ECO:0008006" key="10">
    <source>
        <dbReference type="Google" id="ProtNLM"/>
    </source>
</evidence>
<organism evidence="8 9">
    <name type="scientific">Cephalotrichum gorgonifer</name>
    <dbReference type="NCBI Taxonomy" id="2041049"/>
    <lineage>
        <taxon>Eukaryota</taxon>
        <taxon>Fungi</taxon>
        <taxon>Dikarya</taxon>
        <taxon>Ascomycota</taxon>
        <taxon>Pezizomycotina</taxon>
        <taxon>Sordariomycetes</taxon>
        <taxon>Hypocreomycetidae</taxon>
        <taxon>Microascales</taxon>
        <taxon>Microascaceae</taxon>
        <taxon>Cephalotrichum</taxon>
    </lineage>
</organism>
<evidence type="ECO:0000256" key="1">
    <source>
        <dbReference type="ARBA" id="ARBA00004123"/>
    </source>
</evidence>
<dbReference type="CDD" id="cd13732">
    <property type="entry name" value="HFD_CENP-W"/>
    <property type="match status" value="1"/>
</dbReference>
<dbReference type="AlphaFoldDB" id="A0AAE8N1I8"/>
<dbReference type="GO" id="GO:0000278">
    <property type="term" value="P:mitotic cell cycle"/>
    <property type="evidence" value="ECO:0007669"/>
    <property type="project" value="TreeGrafter"/>
</dbReference>
<name>A0AAE8N1I8_9PEZI</name>
<comment type="similarity">
    <text evidence="7">Belongs to the CENP-W/WIP1 family.</text>
</comment>
<evidence type="ECO:0000256" key="2">
    <source>
        <dbReference type="ARBA" id="ARBA00004629"/>
    </source>
</evidence>
<keyword evidence="6" id="KW-0137">Centromere</keyword>